<evidence type="ECO:0000313" key="17">
    <source>
        <dbReference type="Proteomes" id="UP000247233"/>
    </source>
</evidence>
<evidence type="ECO:0000256" key="3">
    <source>
        <dbReference type="ARBA" id="ARBA00004620"/>
    </source>
</evidence>
<dbReference type="VEuPathDB" id="FungiDB:BO70DRAFT_85622"/>
<evidence type="ECO:0000256" key="1">
    <source>
        <dbReference type="ARBA" id="ARBA00004335"/>
    </source>
</evidence>
<dbReference type="PANTHER" id="PTHR12084">
    <property type="entry name" value="NUCLEAR PORE GLYCOPROTEIN P62-RELATED"/>
    <property type="match status" value="1"/>
</dbReference>
<feature type="compositionally biased region" description="Low complexity" evidence="14">
    <location>
        <begin position="315"/>
        <end position="332"/>
    </location>
</feature>
<organism evidence="16 17">
    <name type="scientific">Aspergillus heteromorphus CBS 117.55</name>
    <dbReference type="NCBI Taxonomy" id="1448321"/>
    <lineage>
        <taxon>Eukaryota</taxon>
        <taxon>Fungi</taxon>
        <taxon>Dikarya</taxon>
        <taxon>Ascomycota</taxon>
        <taxon>Pezizomycotina</taxon>
        <taxon>Eurotiomycetes</taxon>
        <taxon>Eurotiomycetidae</taxon>
        <taxon>Eurotiales</taxon>
        <taxon>Aspergillaceae</taxon>
        <taxon>Aspergillus</taxon>
        <taxon>Aspergillus subgen. Circumdati</taxon>
    </lineage>
</organism>
<feature type="compositionally biased region" description="Polar residues" evidence="14">
    <location>
        <begin position="231"/>
        <end position="251"/>
    </location>
</feature>
<dbReference type="GO" id="GO:0017056">
    <property type="term" value="F:structural constituent of nuclear pore"/>
    <property type="evidence" value="ECO:0007669"/>
    <property type="project" value="InterPro"/>
</dbReference>
<dbReference type="GO" id="GO:0006405">
    <property type="term" value="P:RNA export from nucleus"/>
    <property type="evidence" value="ECO:0007669"/>
    <property type="project" value="TreeGrafter"/>
</dbReference>
<dbReference type="InterPro" id="IPR025574">
    <property type="entry name" value="Nucleoporin_FG_rpt"/>
</dbReference>
<protein>
    <recommendedName>
        <fullName evidence="11">Nucleoporin NSP1</fullName>
    </recommendedName>
    <alternativeName>
        <fullName evidence="12">Nuclear pore protein NSP1</fullName>
    </alternativeName>
    <alternativeName>
        <fullName evidence="13">Nucleoskeletal-like protein</fullName>
    </alternativeName>
</protein>
<dbReference type="OrthoDB" id="344345at2759"/>
<feature type="compositionally biased region" description="Low complexity" evidence="14">
    <location>
        <begin position="252"/>
        <end position="273"/>
    </location>
</feature>
<gene>
    <name evidence="16" type="ORF">BO70DRAFT_85622</name>
</gene>
<evidence type="ECO:0000256" key="12">
    <source>
        <dbReference type="ARBA" id="ARBA00078941"/>
    </source>
</evidence>
<dbReference type="STRING" id="1448321.A0A317X3K3"/>
<feature type="domain" description="Nucleoporin NSP1-like C-terminal" evidence="15">
    <location>
        <begin position="428"/>
        <end position="531"/>
    </location>
</feature>
<feature type="compositionally biased region" description="Low complexity" evidence="14">
    <location>
        <begin position="15"/>
        <end position="33"/>
    </location>
</feature>
<sequence>MSNPFSFGTAGASKPSPFGSAGATSGSSAAPGALFGNVAAPASGTSSPLFGGAGASGTTGFSFGAQNQSGAAGQTTPLFGGNSSQTPNKSEATPGSAPTATSGLFGNASNPTGGLFGNATSTPGQTGGSLFGGASSTTPAGPPPAGASGQAQPLFGQAAQKPGGLFGNLNSKTPATTSSTPPSSMTTTAPSTTPSLFPAAQQPSGGGLFGSTTPQTTFGSNPTPAAGGSLFPNTNQAAAPSTTTNGPSTLFGQAPAPAGSSSAIGSGAAQTSSLFKAPSSGADATKPAFSLTPQPATTPAASAAAPQKSLFPTLGATTSSATPSSTPAPAGGLFAGLGAAKPAATTAPAAPAASAAPAAPAAGGLFGAKPAASTPSTQPASAAPTAPTTTASDKPTMSATPGATTTTTGTTATTATGGIGLGASTAGPTPPAQSRLKNKTMDEIITRWATDLTKYQKDFRDQAEKVAEWDRMLVENGTKVQKLYGSTVDAERATQEVERQLASVEGQQEELASWLDRYEREVDEMMSKQVGPGETLQGPDQERERTYKSAEKLSERLDEMGKDLASMIEEVNSASSTLSKTNKADEPISQIVRILNTHLAQLQVIDQGTSELQAKVTAAQKAGQSLSSRFGYGLGGSTMGGSAADDFYRSYMGRR</sequence>
<reference evidence="16 17" key="1">
    <citation type="submission" date="2016-12" db="EMBL/GenBank/DDBJ databases">
        <title>The genomes of Aspergillus section Nigri reveals drivers in fungal speciation.</title>
        <authorList>
            <consortium name="DOE Joint Genome Institute"/>
            <person name="Vesth T.C."/>
            <person name="Nybo J."/>
            <person name="Theobald S."/>
            <person name="Brandl J."/>
            <person name="Frisvad J.C."/>
            <person name="Nielsen K.F."/>
            <person name="Lyhne E.K."/>
            <person name="Kogle M.E."/>
            <person name="Kuo A."/>
            <person name="Riley R."/>
            <person name="Clum A."/>
            <person name="Nolan M."/>
            <person name="Lipzen A."/>
            <person name="Salamov A."/>
            <person name="Henrissat B."/>
            <person name="Wiebenga A."/>
            <person name="De Vries R.P."/>
            <person name="Grigoriev I.V."/>
            <person name="Mortensen U.H."/>
            <person name="Andersen M.R."/>
            <person name="Baker S.E."/>
        </authorList>
    </citation>
    <scope>NUCLEOTIDE SEQUENCE [LARGE SCALE GENOMIC DNA]</scope>
    <source>
        <strain evidence="16 17">CBS 117.55</strain>
    </source>
</reference>
<accession>A0A317X3K3</accession>
<evidence type="ECO:0000256" key="11">
    <source>
        <dbReference type="ARBA" id="ARBA00068864"/>
    </source>
</evidence>
<keyword evidence="10" id="KW-0539">Nucleus</keyword>
<feature type="compositionally biased region" description="Low complexity" evidence="14">
    <location>
        <begin position="292"/>
        <end position="307"/>
    </location>
</feature>
<dbReference type="GeneID" id="37071026"/>
<evidence type="ECO:0000256" key="5">
    <source>
        <dbReference type="ARBA" id="ARBA00022448"/>
    </source>
</evidence>
<keyword evidence="17" id="KW-1185">Reference proteome</keyword>
<evidence type="ECO:0000313" key="16">
    <source>
        <dbReference type="EMBL" id="PWY91130.1"/>
    </source>
</evidence>
<feature type="compositionally biased region" description="Low complexity" evidence="14">
    <location>
        <begin position="173"/>
        <end position="200"/>
    </location>
</feature>
<dbReference type="FunFam" id="1.20.5.170:FF:000040">
    <property type="entry name" value="Nuclear pore glycoprotein p62"/>
    <property type="match status" value="1"/>
</dbReference>
<feature type="compositionally biased region" description="Low complexity" evidence="14">
    <location>
        <begin position="367"/>
        <end position="427"/>
    </location>
</feature>
<evidence type="ECO:0000256" key="2">
    <source>
        <dbReference type="ARBA" id="ARBA00004567"/>
    </source>
</evidence>
<feature type="region of interest" description="Disordered" evidence="14">
    <location>
        <begin position="527"/>
        <end position="546"/>
    </location>
</feature>
<dbReference type="PANTHER" id="PTHR12084:SF0">
    <property type="entry name" value="NUCLEAR PORE GLYCOPROTEIN P62"/>
    <property type="match status" value="1"/>
</dbReference>
<keyword evidence="8" id="KW-0811">Translocation</keyword>
<dbReference type="Pfam" id="PF05064">
    <property type="entry name" value="Nsp1_C"/>
    <property type="match status" value="1"/>
</dbReference>
<dbReference type="Pfam" id="PF13634">
    <property type="entry name" value="Nucleoporin_FG"/>
    <property type="match status" value="2"/>
</dbReference>
<dbReference type="InterPro" id="IPR026010">
    <property type="entry name" value="NSP1/NUP62"/>
</dbReference>
<evidence type="ECO:0000256" key="8">
    <source>
        <dbReference type="ARBA" id="ARBA00023010"/>
    </source>
</evidence>
<feature type="compositionally biased region" description="Polar residues" evidence="14">
    <location>
        <begin position="210"/>
        <end position="223"/>
    </location>
</feature>
<dbReference type="EMBL" id="MSFL01000002">
    <property type="protein sequence ID" value="PWY91130.1"/>
    <property type="molecule type" value="Genomic_DNA"/>
</dbReference>
<dbReference type="GO" id="GO:0006606">
    <property type="term" value="P:protein import into nucleus"/>
    <property type="evidence" value="ECO:0007669"/>
    <property type="project" value="TreeGrafter"/>
</dbReference>
<dbReference type="GO" id="GO:0051028">
    <property type="term" value="P:mRNA transport"/>
    <property type="evidence" value="ECO:0007669"/>
    <property type="project" value="UniProtKB-KW"/>
</dbReference>
<keyword evidence="6" id="KW-0509">mRNA transport</keyword>
<dbReference type="GO" id="GO:0005543">
    <property type="term" value="F:phospholipid binding"/>
    <property type="evidence" value="ECO:0007669"/>
    <property type="project" value="TreeGrafter"/>
</dbReference>
<dbReference type="GO" id="GO:0031965">
    <property type="term" value="C:nuclear membrane"/>
    <property type="evidence" value="ECO:0007669"/>
    <property type="project" value="UniProtKB-SubCell"/>
</dbReference>
<dbReference type="Gene3D" id="1.20.5.170">
    <property type="match status" value="1"/>
</dbReference>
<comment type="subcellular location">
    <subcellularLocation>
        <location evidence="1">Nucleus membrane</location>
        <topology evidence="1">Peripheral membrane protein</topology>
        <orientation evidence="1">Cytoplasmic side</orientation>
    </subcellularLocation>
    <subcellularLocation>
        <location evidence="3">Nucleus membrane</location>
        <topology evidence="3">Peripheral membrane protein</topology>
        <orientation evidence="3">Nucleoplasmic side</orientation>
    </subcellularLocation>
    <subcellularLocation>
        <location evidence="2">Nucleus</location>
        <location evidence="2">Nuclear pore complex</location>
    </subcellularLocation>
</comment>
<comment type="caution">
    <text evidence="16">The sequence shown here is derived from an EMBL/GenBank/DDBJ whole genome shotgun (WGS) entry which is preliminary data.</text>
</comment>
<evidence type="ECO:0000256" key="7">
    <source>
        <dbReference type="ARBA" id="ARBA00022927"/>
    </source>
</evidence>
<evidence type="ECO:0000256" key="4">
    <source>
        <dbReference type="ARBA" id="ARBA00005911"/>
    </source>
</evidence>
<dbReference type="GO" id="GO:0044613">
    <property type="term" value="C:nuclear pore central transport channel"/>
    <property type="evidence" value="ECO:0007669"/>
    <property type="project" value="TreeGrafter"/>
</dbReference>
<evidence type="ECO:0000256" key="9">
    <source>
        <dbReference type="ARBA" id="ARBA00023132"/>
    </source>
</evidence>
<keyword evidence="5" id="KW-0813">Transport</keyword>
<dbReference type="RefSeq" id="XP_025403573.1">
    <property type="nucleotide sequence ID" value="XM_025548789.1"/>
</dbReference>
<dbReference type="Proteomes" id="UP000247233">
    <property type="component" value="Unassembled WGS sequence"/>
</dbReference>
<feature type="region of interest" description="Disordered" evidence="14">
    <location>
        <begin position="367"/>
        <end position="439"/>
    </location>
</feature>
<feature type="compositionally biased region" description="Polar residues" evidence="14">
    <location>
        <begin position="66"/>
        <end position="124"/>
    </location>
</feature>
<evidence type="ECO:0000259" key="15">
    <source>
        <dbReference type="Pfam" id="PF05064"/>
    </source>
</evidence>
<keyword evidence="9" id="KW-0906">Nuclear pore complex</keyword>
<evidence type="ECO:0000256" key="10">
    <source>
        <dbReference type="ARBA" id="ARBA00023242"/>
    </source>
</evidence>
<keyword evidence="7" id="KW-0653">Protein transport</keyword>
<comment type="similarity">
    <text evidence="4">Belongs to the nucleoporin NSP1/NUP62 family.</text>
</comment>
<evidence type="ECO:0000256" key="6">
    <source>
        <dbReference type="ARBA" id="ARBA00022816"/>
    </source>
</evidence>
<feature type="region of interest" description="Disordered" evidence="14">
    <location>
        <begin position="1"/>
        <end position="332"/>
    </location>
</feature>
<evidence type="ECO:0000256" key="14">
    <source>
        <dbReference type="SAM" id="MobiDB-lite"/>
    </source>
</evidence>
<dbReference type="AlphaFoldDB" id="A0A317X3K3"/>
<dbReference type="InterPro" id="IPR007758">
    <property type="entry name" value="Nucleoporin_NSP1_C"/>
</dbReference>
<name>A0A317X3K3_9EURO</name>
<evidence type="ECO:0000256" key="13">
    <source>
        <dbReference type="ARBA" id="ARBA00081079"/>
    </source>
</evidence>
<proteinExistence type="inferred from homology"/>